<evidence type="ECO:0000259" key="7">
    <source>
        <dbReference type="PROSITE" id="PS52029"/>
    </source>
</evidence>
<dbReference type="InterPro" id="IPR002477">
    <property type="entry name" value="Peptidoglycan-bd-like"/>
</dbReference>
<keyword evidence="5 6" id="KW-0961">Cell wall biogenesis/degradation</keyword>
<evidence type="ECO:0000256" key="4">
    <source>
        <dbReference type="ARBA" id="ARBA00022984"/>
    </source>
</evidence>
<proteinExistence type="predicted"/>
<comment type="caution">
    <text evidence="8">The sequence shown here is derived from an EMBL/GenBank/DDBJ whole genome shotgun (WGS) entry which is preliminary data.</text>
</comment>
<dbReference type="PANTHER" id="PTHR41533:SF2">
    <property type="entry name" value="BLR7131 PROTEIN"/>
    <property type="match status" value="1"/>
</dbReference>
<dbReference type="PANTHER" id="PTHR41533">
    <property type="entry name" value="L,D-TRANSPEPTIDASE HI_1667-RELATED"/>
    <property type="match status" value="1"/>
</dbReference>
<keyword evidence="4 6" id="KW-0573">Peptidoglycan synthesis</keyword>
<dbReference type="PROSITE" id="PS52029">
    <property type="entry name" value="LD_TPASE"/>
    <property type="match status" value="1"/>
</dbReference>
<dbReference type="InterPro" id="IPR036365">
    <property type="entry name" value="PGBD-like_sf"/>
</dbReference>
<dbReference type="CDD" id="cd16913">
    <property type="entry name" value="YkuD_like"/>
    <property type="match status" value="1"/>
</dbReference>
<keyword evidence="2" id="KW-0808">Transferase</keyword>
<gene>
    <name evidence="8" type="ORF">ACFL2Z_04660</name>
</gene>
<evidence type="ECO:0000256" key="5">
    <source>
        <dbReference type="ARBA" id="ARBA00023316"/>
    </source>
</evidence>
<protein>
    <submittedName>
        <fullName evidence="8">Murein L,D-transpeptidase</fullName>
    </submittedName>
</protein>
<dbReference type="SUPFAM" id="SSF47090">
    <property type="entry name" value="PGBD-like"/>
    <property type="match status" value="1"/>
</dbReference>
<feature type="active site" description="Proton donor/acceptor" evidence="6">
    <location>
        <position position="461"/>
    </location>
</feature>
<dbReference type="InterPro" id="IPR036366">
    <property type="entry name" value="PGBDSf"/>
</dbReference>
<accession>A0ABV6YQ32</accession>
<evidence type="ECO:0000256" key="6">
    <source>
        <dbReference type="PROSITE-ProRule" id="PRU01373"/>
    </source>
</evidence>
<evidence type="ECO:0000256" key="3">
    <source>
        <dbReference type="ARBA" id="ARBA00022960"/>
    </source>
</evidence>
<evidence type="ECO:0000256" key="2">
    <source>
        <dbReference type="ARBA" id="ARBA00022679"/>
    </source>
</evidence>
<dbReference type="Pfam" id="PF01471">
    <property type="entry name" value="PG_binding_1"/>
    <property type="match status" value="1"/>
</dbReference>
<dbReference type="InterPro" id="IPR045380">
    <property type="entry name" value="LD_TPept_scaffold_dom"/>
</dbReference>
<name>A0ABV6YQ32_UNCEI</name>
<evidence type="ECO:0000256" key="1">
    <source>
        <dbReference type="ARBA" id="ARBA00004752"/>
    </source>
</evidence>
<dbReference type="Gene3D" id="1.10.101.10">
    <property type="entry name" value="PGBD-like superfamily/PGBD"/>
    <property type="match status" value="1"/>
</dbReference>
<dbReference type="Gene3D" id="2.40.440.10">
    <property type="entry name" value="L,D-transpeptidase catalytic domain-like"/>
    <property type="match status" value="1"/>
</dbReference>
<organism evidence="8 9">
    <name type="scientific">Eiseniibacteriota bacterium</name>
    <dbReference type="NCBI Taxonomy" id="2212470"/>
    <lineage>
        <taxon>Bacteria</taxon>
        <taxon>Candidatus Eiseniibacteriota</taxon>
    </lineage>
</organism>
<dbReference type="Pfam" id="PF20142">
    <property type="entry name" value="Scaffold"/>
    <property type="match status" value="1"/>
</dbReference>
<dbReference type="InterPro" id="IPR005490">
    <property type="entry name" value="LD_TPept_cat_dom"/>
</dbReference>
<keyword evidence="3 6" id="KW-0133">Cell shape</keyword>
<dbReference type="SUPFAM" id="SSF141523">
    <property type="entry name" value="L,D-transpeptidase catalytic domain-like"/>
    <property type="match status" value="1"/>
</dbReference>
<comment type="pathway">
    <text evidence="1 6">Cell wall biogenesis; peptidoglycan biosynthesis.</text>
</comment>
<sequence length="571" mass="64931">MKMEMKCREARKLMWPGPARPDMVVALLCAFLLFCLLPAGLAQATEVQDVLRIRVEQIRRSGEFQIGEDFISAVIVLPEFYENRDFEPAWTERHKVENLLKAIRGIQADGLYPWDYHLEGIERLLAEEADGGGGESYISADLDMLLTDAILRLAYHMLFGKVDPERLDPNWNLSGEIDGLEPAAGLEKALGSTNLYTFIEEFKPDQHFYLRLKDALASYRGIADMGGWGEVPLGKVLKKSEKDERVPILKERLYLTGDLEDIGNDTSLLFGADLEEAVMRFQTRHGLSADGVVGPRTLEAMNVPVSDRIDQIRVNLERTRWVMQDITETFVIVNIAGFMTYYVDDSKIQWEGRSQVGKIYRKTPVFKADMKYLVFNPTWTVPPTILAKDVLPAVQKDVSYLERKNMSVLDRSGKAVNPQGIDWAKYDARNFPYVFRQEPGPENALGLIKFIFPNEHSVFLHDTPSKSLFNRDARTFSSGCIRVENPFELAELLLSDQPGWTREKIAAVVESGKTQTVYLTEPVPVLLLYWTAFPGEDGICNFREDVYDRDPAVLKALGDEFSLRRSHMEQR</sequence>
<dbReference type="Pfam" id="PF03734">
    <property type="entry name" value="YkuD"/>
    <property type="match status" value="1"/>
</dbReference>
<dbReference type="InterPro" id="IPR038063">
    <property type="entry name" value="Transpep_catalytic_dom"/>
</dbReference>
<evidence type="ECO:0000313" key="8">
    <source>
        <dbReference type="EMBL" id="MFC1800183.1"/>
    </source>
</evidence>
<feature type="active site" description="Nucleophile" evidence="6">
    <location>
        <position position="480"/>
    </location>
</feature>
<dbReference type="InterPro" id="IPR052905">
    <property type="entry name" value="LD-transpeptidase_YkuD-like"/>
</dbReference>
<dbReference type="Proteomes" id="UP001594288">
    <property type="component" value="Unassembled WGS sequence"/>
</dbReference>
<reference evidence="8 9" key="1">
    <citation type="submission" date="2024-09" db="EMBL/GenBank/DDBJ databases">
        <authorList>
            <person name="D'Angelo T."/>
        </authorList>
    </citation>
    <scope>NUCLEOTIDE SEQUENCE [LARGE SCALE GENOMIC DNA]</scope>
    <source>
        <strain evidence="8">SAG AM-311-F02</strain>
    </source>
</reference>
<evidence type="ECO:0000313" key="9">
    <source>
        <dbReference type="Proteomes" id="UP001594288"/>
    </source>
</evidence>
<dbReference type="EMBL" id="JBHPEI010000081">
    <property type="protein sequence ID" value="MFC1800183.1"/>
    <property type="molecule type" value="Genomic_DNA"/>
</dbReference>
<keyword evidence="9" id="KW-1185">Reference proteome</keyword>
<feature type="domain" description="L,D-TPase catalytic" evidence="7">
    <location>
        <begin position="329"/>
        <end position="508"/>
    </location>
</feature>